<dbReference type="EMBL" id="KQ982335">
    <property type="protein sequence ID" value="KYQ57554.1"/>
    <property type="molecule type" value="Genomic_DNA"/>
</dbReference>
<evidence type="ECO:0000313" key="2">
    <source>
        <dbReference type="Proteomes" id="UP000075809"/>
    </source>
</evidence>
<gene>
    <name evidence="1" type="ORF">ALC60_03516</name>
</gene>
<sequence>MWSPSCSAPKCILALTDPPAGNDKYGPLTVLSGLVYIDTVHETVKRNASANSRMARPRSLAPAVRLPSSNRGDELHGCTFLLRTYSRRRNTDGTRRHRRILSRRRRSAAWRGMVRHELIREYVRIVEKQCITPDNKQIEAGQKGEREKERGERERERATLSYMYLMQSHVTKNRALLSKEVEKPPRRRGIRHDDRISFITREGVLTTGVRFQHLHVRTILAIRDCGYAPSGQDRVKMISSTIVMNIAVKTEILYAYAVLLLRYKRSGNTFCNNYDWGLFIRILVFHLDRFKEETVRSPDLSRRKRKGLLRPQLLEISRRVITRDKTSVIFLSKHKNFVY</sequence>
<reference evidence="1 2" key="1">
    <citation type="submission" date="2015-09" db="EMBL/GenBank/DDBJ databases">
        <title>Trachymyrmex zeteki WGS genome.</title>
        <authorList>
            <person name="Nygaard S."/>
            <person name="Hu H."/>
            <person name="Boomsma J."/>
            <person name="Zhang G."/>
        </authorList>
    </citation>
    <scope>NUCLEOTIDE SEQUENCE [LARGE SCALE GENOMIC DNA]</scope>
    <source>
        <strain evidence="1">Tzet28-1</strain>
        <tissue evidence="1">Whole body</tissue>
    </source>
</reference>
<evidence type="ECO:0000313" key="1">
    <source>
        <dbReference type="EMBL" id="KYQ57554.1"/>
    </source>
</evidence>
<name>A0A151XB29_9HYME</name>
<accession>A0A151XB29</accession>
<keyword evidence="2" id="KW-1185">Reference proteome</keyword>
<dbReference type="Proteomes" id="UP000075809">
    <property type="component" value="Unassembled WGS sequence"/>
</dbReference>
<organism evidence="1 2">
    <name type="scientific">Mycetomoellerius zeteki</name>
    <dbReference type="NCBI Taxonomy" id="64791"/>
    <lineage>
        <taxon>Eukaryota</taxon>
        <taxon>Metazoa</taxon>
        <taxon>Ecdysozoa</taxon>
        <taxon>Arthropoda</taxon>
        <taxon>Hexapoda</taxon>
        <taxon>Insecta</taxon>
        <taxon>Pterygota</taxon>
        <taxon>Neoptera</taxon>
        <taxon>Endopterygota</taxon>
        <taxon>Hymenoptera</taxon>
        <taxon>Apocrita</taxon>
        <taxon>Aculeata</taxon>
        <taxon>Formicoidea</taxon>
        <taxon>Formicidae</taxon>
        <taxon>Myrmicinae</taxon>
        <taxon>Mycetomoellerius</taxon>
    </lineage>
</organism>
<proteinExistence type="predicted"/>
<dbReference type="AlphaFoldDB" id="A0A151XB29"/>
<protein>
    <submittedName>
        <fullName evidence="1">Uncharacterized protein</fullName>
    </submittedName>
</protein>